<evidence type="ECO:0000256" key="3">
    <source>
        <dbReference type="ARBA" id="ARBA00022840"/>
    </source>
</evidence>
<comment type="caution">
    <text evidence="8">The sequence shown here is derived from an EMBL/GenBank/DDBJ whole genome shotgun (WGS) entry which is preliminary data.</text>
</comment>
<protein>
    <recommendedName>
        <fullName evidence="7">AAA+ ATPase domain-containing protein</fullName>
    </recommendedName>
</protein>
<evidence type="ECO:0000313" key="9">
    <source>
        <dbReference type="Proteomes" id="UP001165065"/>
    </source>
</evidence>
<dbReference type="InterPro" id="IPR003959">
    <property type="entry name" value="ATPase_AAA_core"/>
</dbReference>
<evidence type="ECO:0000256" key="1">
    <source>
        <dbReference type="ARBA" id="ARBA00004173"/>
    </source>
</evidence>
<dbReference type="GO" id="GO:0016887">
    <property type="term" value="F:ATP hydrolysis activity"/>
    <property type="evidence" value="ECO:0007669"/>
    <property type="project" value="InterPro"/>
</dbReference>
<dbReference type="InterPro" id="IPR003960">
    <property type="entry name" value="ATPase_AAA_CS"/>
</dbReference>
<feature type="region of interest" description="Disordered" evidence="6">
    <location>
        <begin position="400"/>
        <end position="420"/>
    </location>
</feature>
<dbReference type="GO" id="GO:0005524">
    <property type="term" value="F:ATP binding"/>
    <property type="evidence" value="ECO:0007669"/>
    <property type="project" value="UniProtKB-KW"/>
</dbReference>
<dbReference type="Gene3D" id="1.10.8.60">
    <property type="match status" value="1"/>
</dbReference>
<evidence type="ECO:0000256" key="4">
    <source>
        <dbReference type="ARBA" id="ARBA00023128"/>
    </source>
</evidence>
<evidence type="ECO:0000313" key="8">
    <source>
        <dbReference type="EMBL" id="GMI22278.1"/>
    </source>
</evidence>
<dbReference type="Gene3D" id="3.40.50.300">
    <property type="entry name" value="P-loop containing nucleotide triphosphate hydrolases"/>
    <property type="match status" value="1"/>
</dbReference>
<dbReference type="PANTHER" id="PTHR45644">
    <property type="entry name" value="AAA ATPASE, PUTATIVE (AFU_ORTHOLOGUE AFUA_2G12920)-RELATED-RELATED"/>
    <property type="match status" value="1"/>
</dbReference>
<dbReference type="PANTHER" id="PTHR45644:SF3">
    <property type="entry name" value="FI08533P-RELATED"/>
    <property type="match status" value="1"/>
</dbReference>
<organism evidence="8 9">
    <name type="scientific">Triparma columacea</name>
    <dbReference type="NCBI Taxonomy" id="722753"/>
    <lineage>
        <taxon>Eukaryota</taxon>
        <taxon>Sar</taxon>
        <taxon>Stramenopiles</taxon>
        <taxon>Ochrophyta</taxon>
        <taxon>Bolidophyceae</taxon>
        <taxon>Parmales</taxon>
        <taxon>Triparmaceae</taxon>
        <taxon>Triparma</taxon>
    </lineage>
</organism>
<dbReference type="SMART" id="SM00382">
    <property type="entry name" value="AAA"/>
    <property type="match status" value="1"/>
</dbReference>
<dbReference type="OrthoDB" id="10254455at2759"/>
<keyword evidence="2 5" id="KW-0547">Nucleotide-binding</keyword>
<dbReference type="AlphaFoldDB" id="A0A9W7FX39"/>
<dbReference type="GO" id="GO:0005741">
    <property type="term" value="C:mitochondrial outer membrane"/>
    <property type="evidence" value="ECO:0007669"/>
    <property type="project" value="TreeGrafter"/>
</dbReference>
<comment type="similarity">
    <text evidence="5">Belongs to the AAA ATPase family.</text>
</comment>
<proteinExistence type="inferred from homology"/>
<evidence type="ECO:0000259" key="7">
    <source>
        <dbReference type="SMART" id="SM00382"/>
    </source>
</evidence>
<keyword evidence="4" id="KW-0496">Mitochondrion</keyword>
<dbReference type="EMBL" id="BRYA01000546">
    <property type="protein sequence ID" value="GMI22278.1"/>
    <property type="molecule type" value="Genomic_DNA"/>
</dbReference>
<feature type="region of interest" description="Disordered" evidence="6">
    <location>
        <begin position="1"/>
        <end position="21"/>
    </location>
</feature>
<comment type="subcellular location">
    <subcellularLocation>
        <location evidence="1">Mitochondrion</location>
    </subcellularLocation>
</comment>
<keyword evidence="3 5" id="KW-0067">ATP-binding</keyword>
<keyword evidence="9" id="KW-1185">Reference proteome</keyword>
<name>A0A9W7FX39_9STRA</name>
<dbReference type="InterPro" id="IPR027417">
    <property type="entry name" value="P-loop_NTPase"/>
</dbReference>
<accession>A0A9W7FX39</accession>
<gene>
    <name evidence="8" type="ORF">TrCOL_g8361</name>
</gene>
<reference evidence="9" key="1">
    <citation type="journal article" date="2023" name="Commun. Biol.">
        <title>Genome analysis of Parmales, the sister group of diatoms, reveals the evolutionary specialization of diatoms from phago-mixotrophs to photoautotrophs.</title>
        <authorList>
            <person name="Ban H."/>
            <person name="Sato S."/>
            <person name="Yoshikawa S."/>
            <person name="Yamada K."/>
            <person name="Nakamura Y."/>
            <person name="Ichinomiya M."/>
            <person name="Sato N."/>
            <person name="Blanc-Mathieu R."/>
            <person name="Endo H."/>
            <person name="Kuwata A."/>
            <person name="Ogata H."/>
        </authorList>
    </citation>
    <scope>NUCLEOTIDE SEQUENCE [LARGE SCALE GENOMIC DNA]</scope>
</reference>
<evidence type="ECO:0000256" key="5">
    <source>
        <dbReference type="RuleBase" id="RU003651"/>
    </source>
</evidence>
<dbReference type="InterPro" id="IPR051701">
    <property type="entry name" value="Mito_OM_Translocase_MSP1"/>
</dbReference>
<dbReference type="Pfam" id="PF00004">
    <property type="entry name" value="AAA"/>
    <property type="match status" value="1"/>
</dbReference>
<dbReference type="Proteomes" id="UP001165065">
    <property type="component" value="Unassembled WGS sequence"/>
</dbReference>
<sequence length="453" mass="49030">MSFYLNSGTSSGRSNSSNGRSQVTIGQKIVQATVEIGLSVVISAGLLYAFKTLSGSSLSSFLDPIGLKPEKGRKGAEGRLHSILTARAEKKNPSSPAKIPPLDLNSYELVIAESVLDPSTISTPFSSIGGISSLKTQVYELCVLPLLRPDIFRAANVEVTKGVLLYGRPGTGKTMIAKAIASEGSALFINVKLSVIMNKYFGESNKMVSSVFSLARKLSPSLIFIDEIDTFLKQRDDSAEALGSMKSEFLTMWDGVNQGNGGEEEGIVMVMGATNRPYDVDQAILRRLPRQFEIPLPSRSGRLDILTKMLSNDSLDPSALAYLGTVADETEGFSGSDLREVVRCAKMERVTEITGDFSRRRCEGKDDGGEDKLGGRGEGNMRKVGRGDFVKALSKCSRTGEKARDYRDKDELRDGRAGKKDVDVTDVMKIMAMMMQQNGGRRNGGGTGKDGWE</sequence>
<evidence type="ECO:0000256" key="2">
    <source>
        <dbReference type="ARBA" id="ARBA00022741"/>
    </source>
</evidence>
<feature type="domain" description="AAA+ ATPase" evidence="7">
    <location>
        <begin position="159"/>
        <end position="298"/>
    </location>
</feature>
<dbReference type="PROSITE" id="PS00674">
    <property type="entry name" value="AAA"/>
    <property type="match status" value="1"/>
</dbReference>
<evidence type="ECO:0000256" key="6">
    <source>
        <dbReference type="SAM" id="MobiDB-lite"/>
    </source>
</evidence>
<dbReference type="SUPFAM" id="SSF52540">
    <property type="entry name" value="P-loop containing nucleoside triphosphate hydrolases"/>
    <property type="match status" value="1"/>
</dbReference>
<dbReference type="InterPro" id="IPR003593">
    <property type="entry name" value="AAA+_ATPase"/>
</dbReference>
<feature type="region of interest" description="Disordered" evidence="6">
    <location>
        <begin position="362"/>
        <end position="381"/>
    </location>
</feature>